<keyword evidence="1" id="KW-0175">Coiled coil</keyword>
<dbReference type="RefSeq" id="WP_061836476.1">
    <property type="nucleotide sequence ID" value="NZ_LUKE01000006.1"/>
</dbReference>
<dbReference type="Pfam" id="PF07813">
    <property type="entry name" value="LTXXQ"/>
    <property type="match status" value="1"/>
</dbReference>
<evidence type="ECO:0000313" key="2">
    <source>
        <dbReference type="EMBL" id="KYG61394.1"/>
    </source>
</evidence>
<gene>
    <name evidence="2" type="ORF">AZI86_16910</name>
</gene>
<feature type="coiled-coil region" evidence="1">
    <location>
        <begin position="52"/>
        <end position="93"/>
    </location>
</feature>
<keyword evidence="3" id="KW-1185">Reference proteome</keyword>
<dbReference type="OrthoDB" id="5294593at2"/>
<protein>
    <recommendedName>
        <fullName evidence="4">Periplasmic heavy metal sensor</fullName>
    </recommendedName>
</protein>
<comment type="caution">
    <text evidence="2">The sequence shown here is derived from an EMBL/GenBank/DDBJ whole genome shotgun (WGS) entry which is preliminary data.</text>
</comment>
<evidence type="ECO:0008006" key="4">
    <source>
        <dbReference type="Google" id="ProtNLM"/>
    </source>
</evidence>
<reference evidence="2 3" key="1">
    <citation type="submission" date="2016-03" db="EMBL/GenBank/DDBJ databases">
        <authorList>
            <person name="Ploux O."/>
        </authorList>
    </citation>
    <scope>NUCLEOTIDE SEQUENCE [LARGE SCALE GENOMIC DNA]</scope>
    <source>
        <strain evidence="2 3">R0</strain>
    </source>
</reference>
<name>A0A150WEL1_BDEBC</name>
<evidence type="ECO:0000313" key="3">
    <source>
        <dbReference type="Proteomes" id="UP000075320"/>
    </source>
</evidence>
<dbReference type="Proteomes" id="UP000075320">
    <property type="component" value="Unassembled WGS sequence"/>
</dbReference>
<dbReference type="InterPro" id="IPR012899">
    <property type="entry name" value="LTXXQ"/>
</dbReference>
<dbReference type="Gene3D" id="1.20.120.1490">
    <property type="match status" value="1"/>
</dbReference>
<dbReference type="AlphaFoldDB" id="A0A150WEL1"/>
<evidence type="ECO:0000256" key="1">
    <source>
        <dbReference type="SAM" id="Coils"/>
    </source>
</evidence>
<organism evidence="2 3">
    <name type="scientific">Bdellovibrio bacteriovorus</name>
    <dbReference type="NCBI Taxonomy" id="959"/>
    <lineage>
        <taxon>Bacteria</taxon>
        <taxon>Pseudomonadati</taxon>
        <taxon>Bdellovibrionota</taxon>
        <taxon>Bdellovibrionia</taxon>
        <taxon>Bdellovibrionales</taxon>
        <taxon>Pseudobdellovibrionaceae</taxon>
        <taxon>Bdellovibrio</taxon>
    </lineage>
</organism>
<sequence length="144" mass="16303">MKLSRLIMVLIATTGISSTALARGEGRGGEHGHGRDELAIEKQFSMEKLKKLDLTKEQKEKLKDLREAHKNDAEKLREELKAAKKSFKEALRSNASKEDVVKLYEAMMGKKLQVGKARITGLLEAREVLTPAQREKLFENKEKE</sequence>
<proteinExistence type="predicted"/>
<dbReference type="EMBL" id="LUKE01000006">
    <property type="protein sequence ID" value="KYG61394.1"/>
    <property type="molecule type" value="Genomic_DNA"/>
</dbReference>
<accession>A0A150WEL1</accession>
<dbReference type="GO" id="GO:0042597">
    <property type="term" value="C:periplasmic space"/>
    <property type="evidence" value="ECO:0007669"/>
    <property type="project" value="InterPro"/>
</dbReference>